<feature type="region of interest" description="Disordered" evidence="2">
    <location>
        <begin position="162"/>
        <end position="181"/>
    </location>
</feature>
<feature type="coiled-coil region" evidence="1">
    <location>
        <begin position="584"/>
        <end position="652"/>
    </location>
</feature>
<feature type="coiled-coil region" evidence="1">
    <location>
        <begin position="833"/>
        <end position="974"/>
    </location>
</feature>
<organism evidence="3">
    <name type="scientific">Mucochytrium quahogii</name>
    <dbReference type="NCBI Taxonomy" id="96639"/>
    <lineage>
        <taxon>Eukaryota</taxon>
        <taxon>Sar</taxon>
        <taxon>Stramenopiles</taxon>
        <taxon>Bigyra</taxon>
        <taxon>Labyrinthulomycetes</taxon>
        <taxon>Thraustochytrida</taxon>
        <taxon>Thraustochytriidae</taxon>
        <taxon>Mucochytrium</taxon>
    </lineage>
</organism>
<gene>
    <name evidence="3" type="ORF">QSP1433_LOCUS3623</name>
</gene>
<evidence type="ECO:0000313" key="3">
    <source>
        <dbReference type="EMBL" id="CAD9671604.1"/>
    </source>
</evidence>
<sequence length="1188" mass="136156">MEQETGTVDENIRLFVPGLEHQAGCFRISDDDLAHDSQGKDNEDAGNRDCMIQNAENENVGAGAHLSCAKSGDESVEINVLDAPKGDLQFSGGSAEFFLKKRNTEDEGQDTEEDEDGRPRTWSNDSGPIRRTLRTIDKYVSPGVDTMIDRASSVLETSTTFFVGRGDEGNDSENSGGDEDASMVDKLRAENAELRANTTVVTNERDEMKKLNHALKLTLDDLTKAHEENRSRLAKLDDLERRIRVVENENEHLGSINDKLQQSMREMHDEAVVLEAEASKVTQMNRDEEELKQKIEELEKQNTDARVFAETSQQQNSALQEEINRVKQANKATTWDFESKIKDLESQVFEMSSENRRLTEDKDELESKLKIQTEKGSTQAELTQKLLKSEQQNVATLEQKLENALSQLSLLESSSNDVQVQLRTEISKLESQNSDYEAQISRMRETFGAEDAEKSKTVEQLRGEIVGLQEQNQLLELSKLKSDRNAKNIEANVLALDTKLTQSTAVQDELSGTVRHLQDQIEQHRKEQLDWEQTERDLEKKVSRLQEQIFRQTDDNSKEFGREQSLVDENASLTHETSELKLSVNTLEQRCSGQQLEISQLNAALLEMRSQRDAARDERKDLVELSSQIDSLKHESEQNRILKETNKDLSEQLITMTKLHQESVRAGGAYTEQLEEVQADYVRDTERLIETVRKHEGTISNLNSDIAKLKVHVEEIELRERKTLKSEQASQEQCDILRQQLESVQRELDETISGLKHEATLLEGVTKAEETLHARILQLESDLKAQKTTTDTLREEVRLKDEAIYSLKKKNAAVESKYESETVSLRDEVSQGNVQLARETQKLETALKQAKALGNDQEQEYKRTIAALEKRIARLNIELEEKGIEARKLKARQWDVQSDNTNSCDLQHKVKQTLREKDMLYLELTNLKNKLKSEVAKVKTECQHDFDRKLCQVESSYEQAEAELQYRLQQLEQKSKADSESSTKLRVRNIELEHEIRHLLSNRNYPVEGKSSQKQVTVDDSARAKRLFDQLRKMTENTLKLEQMHALEIERLHAQLQKERGWYTNLISSEREENQTLRTNISKKAKSPPVPPVLDKPGNSKHLAGFLALLLMHLGRVDRGKQVAVAFAKLRQYSPALEVAEPVSLLRPLTPKRTMLFRYKYLVNCIIRWKRSRDRNYLGWCFRRLQSA</sequence>
<feature type="coiled-coil region" evidence="1">
    <location>
        <begin position="699"/>
        <end position="796"/>
    </location>
</feature>
<evidence type="ECO:0000256" key="2">
    <source>
        <dbReference type="SAM" id="MobiDB-lite"/>
    </source>
</evidence>
<dbReference type="EMBL" id="HBHK01006058">
    <property type="protein sequence ID" value="CAD9671604.1"/>
    <property type="molecule type" value="Transcribed_RNA"/>
</dbReference>
<reference evidence="3" key="1">
    <citation type="submission" date="2021-01" db="EMBL/GenBank/DDBJ databases">
        <authorList>
            <person name="Corre E."/>
            <person name="Pelletier E."/>
            <person name="Niang G."/>
            <person name="Scheremetjew M."/>
            <person name="Finn R."/>
            <person name="Kale V."/>
            <person name="Holt S."/>
            <person name="Cochrane G."/>
            <person name="Meng A."/>
            <person name="Brown T."/>
            <person name="Cohen L."/>
        </authorList>
    </citation>
    <scope>NUCLEOTIDE SEQUENCE</scope>
    <source>
        <strain evidence="3">NY070348D</strain>
    </source>
</reference>
<feature type="coiled-coil region" evidence="1">
    <location>
        <begin position="184"/>
        <end position="478"/>
    </location>
</feature>
<evidence type="ECO:0000256" key="1">
    <source>
        <dbReference type="SAM" id="Coils"/>
    </source>
</evidence>
<feature type="compositionally biased region" description="Acidic residues" evidence="2">
    <location>
        <begin position="106"/>
        <end position="116"/>
    </location>
</feature>
<dbReference type="AlphaFoldDB" id="A0A7S2W7B2"/>
<name>A0A7S2W7B2_9STRA</name>
<accession>A0A7S2W7B2</accession>
<feature type="coiled-coil region" evidence="1">
    <location>
        <begin position="507"/>
        <end position="555"/>
    </location>
</feature>
<feature type="region of interest" description="Disordered" evidence="2">
    <location>
        <begin position="99"/>
        <end position="128"/>
    </location>
</feature>
<protein>
    <submittedName>
        <fullName evidence="3">Uncharacterized protein</fullName>
    </submittedName>
</protein>
<keyword evidence="1" id="KW-0175">Coiled coil</keyword>
<proteinExistence type="predicted"/>